<dbReference type="GO" id="GO:0016567">
    <property type="term" value="P:protein ubiquitination"/>
    <property type="evidence" value="ECO:0007669"/>
    <property type="project" value="TreeGrafter"/>
</dbReference>
<dbReference type="InterPro" id="IPR035979">
    <property type="entry name" value="RBD_domain_sf"/>
</dbReference>
<gene>
    <name evidence="1" type="ORF">Sango_0435700</name>
</gene>
<reference evidence="1" key="2">
    <citation type="journal article" date="2024" name="Plant">
        <title>Genomic evolution and insights into agronomic trait innovations of Sesamum species.</title>
        <authorList>
            <person name="Miao H."/>
            <person name="Wang L."/>
            <person name="Qu L."/>
            <person name="Liu H."/>
            <person name="Sun Y."/>
            <person name="Le M."/>
            <person name="Wang Q."/>
            <person name="Wei S."/>
            <person name="Zheng Y."/>
            <person name="Lin W."/>
            <person name="Duan Y."/>
            <person name="Cao H."/>
            <person name="Xiong S."/>
            <person name="Wang X."/>
            <person name="Wei L."/>
            <person name="Li C."/>
            <person name="Ma Q."/>
            <person name="Ju M."/>
            <person name="Zhao R."/>
            <person name="Li G."/>
            <person name="Mu C."/>
            <person name="Tian Q."/>
            <person name="Mei H."/>
            <person name="Zhang T."/>
            <person name="Gao T."/>
            <person name="Zhang H."/>
        </authorList>
    </citation>
    <scope>NUCLEOTIDE SEQUENCE</scope>
    <source>
        <strain evidence="1">K16</strain>
    </source>
</reference>
<evidence type="ECO:0000313" key="1">
    <source>
        <dbReference type="EMBL" id="KAK4408547.1"/>
    </source>
</evidence>
<dbReference type="PANTHER" id="PTHR12603:SF36">
    <property type="entry name" value="RNA BINDING (RRM_RBD_RNP MOTIFS) FAMILY PROTEIN"/>
    <property type="match status" value="1"/>
</dbReference>
<evidence type="ECO:0000313" key="2">
    <source>
        <dbReference type="Proteomes" id="UP001289374"/>
    </source>
</evidence>
<reference evidence="1" key="1">
    <citation type="submission" date="2020-06" db="EMBL/GenBank/DDBJ databases">
        <authorList>
            <person name="Li T."/>
            <person name="Hu X."/>
            <person name="Zhang T."/>
            <person name="Song X."/>
            <person name="Zhang H."/>
            <person name="Dai N."/>
            <person name="Sheng W."/>
            <person name="Hou X."/>
            <person name="Wei L."/>
        </authorList>
    </citation>
    <scope>NUCLEOTIDE SEQUENCE</scope>
    <source>
        <strain evidence="1">K16</strain>
        <tissue evidence="1">Leaf</tissue>
    </source>
</reference>
<comment type="caution">
    <text evidence="1">The sequence shown here is derived from an EMBL/GenBank/DDBJ whole genome shotgun (WGS) entry which is preliminary data.</text>
</comment>
<dbReference type="InterPro" id="IPR012677">
    <property type="entry name" value="Nucleotide-bd_a/b_plait_sf"/>
</dbReference>
<protein>
    <submittedName>
        <fullName evidence="1">CCR4-NOT transcription complex subunit</fullName>
    </submittedName>
</protein>
<dbReference type="GO" id="GO:0030014">
    <property type="term" value="C:CCR4-NOT complex"/>
    <property type="evidence" value="ECO:0007669"/>
    <property type="project" value="InterPro"/>
</dbReference>
<dbReference type="Gene3D" id="3.30.70.330">
    <property type="match status" value="1"/>
</dbReference>
<keyword evidence="2" id="KW-1185">Reference proteome</keyword>
<accession>A0AAE1XAX1</accession>
<organism evidence="1 2">
    <name type="scientific">Sesamum angolense</name>
    <dbReference type="NCBI Taxonomy" id="2727404"/>
    <lineage>
        <taxon>Eukaryota</taxon>
        <taxon>Viridiplantae</taxon>
        <taxon>Streptophyta</taxon>
        <taxon>Embryophyta</taxon>
        <taxon>Tracheophyta</taxon>
        <taxon>Spermatophyta</taxon>
        <taxon>Magnoliopsida</taxon>
        <taxon>eudicotyledons</taxon>
        <taxon>Gunneridae</taxon>
        <taxon>Pentapetalae</taxon>
        <taxon>asterids</taxon>
        <taxon>lamiids</taxon>
        <taxon>Lamiales</taxon>
        <taxon>Pedaliaceae</taxon>
        <taxon>Sesamum</taxon>
    </lineage>
</organism>
<sequence length="342" mass="37940">MVLALHHLPFASWSRYITYSKEEEAVRCIQSVHGFVLDGKTLRACFGTTKYCHAWLRNVPCSNPDCLYLHEIGSQEDSFTKDEIISAYTRIQCSVQEYLHQIAALVDLLLFLLEPHVSRSQISAPPGFSVPSRAAPPGFTSHERTEQILDTVSGNQMLDASSLLRNHYHTPSGGNPISNGDIEFMDPAILAVGKGTLPVGINSTGVDFRSSYSPQLSTYGDARFQSFLQRSLPPHQNQRFTDLGDSFSPLSDAYGIPSRVMEQTLANNLPPFSQFTVPQSRNGITSNGQWDGWNEVQGGNNLGMAELLRTERLGFNKFYSGYEDSKIRMPSSGNIYNGNYGI</sequence>
<dbReference type="PANTHER" id="PTHR12603">
    <property type="entry name" value="CCR4-NOT TRANSCRIPTION COMPLEX RELATED"/>
    <property type="match status" value="1"/>
</dbReference>
<dbReference type="GO" id="GO:0004842">
    <property type="term" value="F:ubiquitin-protein transferase activity"/>
    <property type="evidence" value="ECO:0007669"/>
    <property type="project" value="InterPro"/>
</dbReference>
<proteinExistence type="predicted"/>
<dbReference type="GO" id="GO:0003676">
    <property type="term" value="F:nucleic acid binding"/>
    <property type="evidence" value="ECO:0007669"/>
    <property type="project" value="InterPro"/>
</dbReference>
<dbReference type="SUPFAM" id="SSF54928">
    <property type="entry name" value="RNA-binding domain, RBD"/>
    <property type="match status" value="1"/>
</dbReference>
<name>A0AAE1XAX1_9LAMI</name>
<dbReference type="InterPro" id="IPR039780">
    <property type="entry name" value="Mot2"/>
</dbReference>
<dbReference type="Proteomes" id="UP001289374">
    <property type="component" value="Unassembled WGS sequence"/>
</dbReference>
<dbReference type="AlphaFoldDB" id="A0AAE1XAX1"/>
<dbReference type="EMBL" id="JACGWL010000002">
    <property type="protein sequence ID" value="KAK4408547.1"/>
    <property type="molecule type" value="Genomic_DNA"/>
</dbReference>